<feature type="chain" id="PRO_5045370169" evidence="1">
    <location>
        <begin position="29"/>
        <end position="173"/>
    </location>
</feature>
<evidence type="ECO:0000313" key="3">
    <source>
        <dbReference type="Proteomes" id="UP001223016"/>
    </source>
</evidence>
<proteinExistence type="predicted"/>
<dbReference type="RefSeq" id="WP_304574319.1">
    <property type="nucleotide sequence ID" value="NZ_JAUQOO010000003.1"/>
</dbReference>
<name>A0ABT9CR74_9PSED</name>
<accession>A0ABT9CR74</accession>
<evidence type="ECO:0000313" key="2">
    <source>
        <dbReference type="EMBL" id="MDO7926272.1"/>
    </source>
</evidence>
<sequence length="173" mass="18455">MSKSVSYIKEASASLLIAGALVFSSLSAADGAEAISGPAAPDNATTSYLSAWSGDELNRIIKADDLKISPFREDGVTYGTPTWIWCVEVDGNLYVRAYHGKASSWYKAAIREKAGRIIAAGMTRDVSFEGVDGAINERIDQAYRAKYSSSPYLADMISDQAKGATVKISPKAS</sequence>
<reference evidence="2 3" key="1">
    <citation type="submission" date="2023-07" db="EMBL/GenBank/DDBJ databases">
        <title>Identification of four novel Pseudomonas species associated with bacterial leaf spot of cucurbits.</title>
        <authorList>
            <person name="Fullem K.R."/>
        </authorList>
    </citation>
    <scope>NUCLEOTIDE SEQUENCE [LARGE SCALE GENOMIC DNA]</scope>
    <source>
        <strain evidence="2 3">KFB 138</strain>
    </source>
</reference>
<dbReference type="EMBL" id="JAUQOO010000003">
    <property type="protein sequence ID" value="MDO7926272.1"/>
    <property type="molecule type" value="Genomic_DNA"/>
</dbReference>
<dbReference type="Pfam" id="PF10012">
    <property type="entry name" value="DUF2255"/>
    <property type="match status" value="1"/>
</dbReference>
<keyword evidence="1" id="KW-0732">Signal</keyword>
<keyword evidence="3" id="KW-1185">Reference proteome</keyword>
<feature type="signal peptide" evidence="1">
    <location>
        <begin position="1"/>
        <end position="28"/>
    </location>
</feature>
<dbReference type="InterPro" id="IPR016888">
    <property type="entry name" value="UCP028498"/>
</dbReference>
<organism evidence="2 3">
    <name type="scientific">Pseudomonas serbiensis</name>
    <dbReference type="NCBI Taxonomy" id="3064350"/>
    <lineage>
        <taxon>Bacteria</taxon>
        <taxon>Pseudomonadati</taxon>
        <taxon>Pseudomonadota</taxon>
        <taxon>Gammaproteobacteria</taxon>
        <taxon>Pseudomonadales</taxon>
        <taxon>Pseudomonadaceae</taxon>
        <taxon>Pseudomonas</taxon>
    </lineage>
</organism>
<dbReference type="Proteomes" id="UP001223016">
    <property type="component" value="Unassembled WGS sequence"/>
</dbReference>
<gene>
    <name evidence="2" type="ORF">Q6A51_05735</name>
</gene>
<evidence type="ECO:0000256" key="1">
    <source>
        <dbReference type="SAM" id="SignalP"/>
    </source>
</evidence>
<comment type="caution">
    <text evidence="2">The sequence shown here is derived from an EMBL/GenBank/DDBJ whole genome shotgun (WGS) entry which is preliminary data.</text>
</comment>
<protein>
    <submittedName>
        <fullName evidence="2">DUF2255 family protein</fullName>
    </submittedName>
</protein>